<dbReference type="PRINTS" id="PR00385">
    <property type="entry name" value="P450"/>
</dbReference>
<evidence type="ECO:0000313" key="4">
    <source>
        <dbReference type="RefSeq" id="XP_033537969.1"/>
    </source>
</evidence>
<reference evidence="4" key="2">
    <citation type="submission" date="2020-04" db="EMBL/GenBank/DDBJ databases">
        <authorList>
            <consortium name="NCBI Genome Project"/>
        </authorList>
    </citation>
    <scope>NUCLEOTIDE SEQUENCE</scope>
    <source>
        <strain evidence="4">CBS 781.70</strain>
    </source>
</reference>
<keyword evidence="1" id="KW-0472">Membrane</keyword>
<dbReference type="Gene3D" id="1.10.630.10">
    <property type="entry name" value="Cytochrome P450"/>
    <property type="match status" value="1"/>
</dbReference>
<dbReference type="InterPro" id="IPR036396">
    <property type="entry name" value="Cyt_P450_sf"/>
</dbReference>
<dbReference type="InterPro" id="IPR001128">
    <property type="entry name" value="Cyt_P450"/>
</dbReference>
<dbReference type="GO" id="GO:0020037">
    <property type="term" value="F:heme binding"/>
    <property type="evidence" value="ECO:0007669"/>
    <property type="project" value="InterPro"/>
</dbReference>
<dbReference type="FunFam" id="1.10.630.10:FF:000051">
    <property type="entry name" value="Cytochrome P450 monooxygenase (Fum15)"/>
    <property type="match status" value="1"/>
</dbReference>
<dbReference type="Proteomes" id="UP000504638">
    <property type="component" value="Unplaced"/>
</dbReference>
<sequence>MSSIIGLRSVGSLLNVVVPLSLTSALGSYVVTNVVPGFWPVQSLIASFVWLYSVQFTLVFIYGVLIYPHLVSPLRHLPEPKDNAFLMGQFWNLLRKPDTELTSKWVNEIPNEGLVRFRMSFNSETVLVTNPAALKEVLVTKNYDWEKPGIARAILSVLLGNGILIAEGDEHKRQRKLLSPAFSFRHVKDLYPTFWGKAKQCTEAITTAINASQLPGKDSPQFQMINEWASLCTLDIIGIAGMGHDFNAILDPENELSRTYSAVFSQSGKTKVIVAILNRIKRTPLRYIIPTENVVSRAAKVVRRISQQLIEEKKVNIAKGGPTDLDILSIAMESGGFSDDNLADQLMTFLAAGHETTANALTLAVYSLCKKPELQSRLRDEIRSQLPPLSEDVGITSTQIDHLPYLNAICNETLRLLSPVPATGRISVRDTTILGTFIPKGTQIVIPSAAINQSKHLWGDDAAEFNPDRWMGPGRANTGGAESNYAFMSFIHGPRSCIGKDFSRAEFACVMAAWFGRFEMRFKDPAYKLIPASGSVVLRPRGGLGVKITQIDGW</sequence>
<dbReference type="GeneID" id="54417507"/>
<name>A0A6G1GE55_9PEZI</name>
<dbReference type="CDD" id="cd11069">
    <property type="entry name" value="CYP_FUM15-like"/>
    <property type="match status" value="1"/>
</dbReference>
<organism evidence="2">
    <name type="scientific">Eremomyces bilateralis CBS 781.70</name>
    <dbReference type="NCBI Taxonomy" id="1392243"/>
    <lineage>
        <taxon>Eukaryota</taxon>
        <taxon>Fungi</taxon>
        <taxon>Dikarya</taxon>
        <taxon>Ascomycota</taxon>
        <taxon>Pezizomycotina</taxon>
        <taxon>Dothideomycetes</taxon>
        <taxon>Dothideomycetes incertae sedis</taxon>
        <taxon>Eremomycetales</taxon>
        <taxon>Eremomycetaceae</taxon>
        <taxon>Eremomyces</taxon>
    </lineage>
</organism>
<keyword evidence="3" id="KW-1185">Reference proteome</keyword>
<feature type="transmembrane region" description="Helical" evidence="1">
    <location>
        <begin position="44"/>
        <end position="67"/>
    </location>
</feature>
<dbReference type="GO" id="GO:0004497">
    <property type="term" value="F:monooxygenase activity"/>
    <property type="evidence" value="ECO:0007669"/>
    <property type="project" value="InterPro"/>
</dbReference>
<dbReference type="OrthoDB" id="1470350at2759"/>
<accession>A0A6G1GE55</accession>
<dbReference type="PANTHER" id="PTHR24305">
    <property type="entry name" value="CYTOCHROME P450"/>
    <property type="match status" value="1"/>
</dbReference>
<dbReference type="AlphaFoldDB" id="A0A6G1GE55"/>
<keyword evidence="1" id="KW-1133">Transmembrane helix</keyword>
<dbReference type="GO" id="GO:0005506">
    <property type="term" value="F:iron ion binding"/>
    <property type="evidence" value="ECO:0007669"/>
    <property type="project" value="InterPro"/>
</dbReference>
<evidence type="ECO:0000313" key="2">
    <source>
        <dbReference type="EMBL" id="KAF1816338.1"/>
    </source>
</evidence>
<evidence type="ECO:0000256" key="1">
    <source>
        <dbReference type="SAM" id="Phobius"/>
    </source>
</evidence>
<dbReference type="PANTHER" id="PTHR24305:SF227">
    <property type="entry name" value="P450, PUTATIVE (EUROFUNG)-RELATED"/>
    <property type="match status" value="1"/>
</dbReference>
<dbReference type="SUPFAM" id="SSF48264">
    <property type="entry name" value="Cytochrome P450"/>
    <property type="match status" value="1"/>
</dbReference>
<evidence type="ECO:0000313" key="3">
    <source>
        <dbReference type="Proteomes" id="UP000504638"/>
    </source>
</evidence>
<reference evidence="2 4" key="1">
    <citation type="submission" date="2020-01" db="EMBL/GenBank/DDBJ databases">
        <authorList>
            <consortium name="DOE Joint Genome Institute"/>
            <person name="Haridas S."/>
            <person name="Albert R."/>
            <person name="Binder M."/>
            <person name="Bloem J."/>
            <person name="Labutti K."/>
            <person name="Salamov A."/>
            <person name="Andreopoulos B."/>
            <person name="Baker S.E."/>
            <person name="Barry K."/>
            <person name="Bills G."/>
            <person name="Bluhm B.H."/>
            <person name="Cannon C."/>
            <person name="Castanera R."/>
            <person name="Culley D.E."/>
            <person name="Daum C."/>
            <person name="Ezra D."/>
            <person name="Gonzalez J.B."/>
            <person name="Henrissat B."/>
            <person name="Kuo A."/>
            <person name="Liang C."/>
            <person name="Lipzen A."/>
            <person name="Lutzoni F."/>
            <person name="Magnuson J."/>
            <person name="Mondo S."/>
            <person name="Nolan M."/>
            <person name="Ohm R."/>
            <person name="Pangilinan J."/>
            <person name="Park H.-J."/>
            <person name="Ramirez L."/>
            <person name="Alfaro M."/>
            <person name="Sun H."/>
            <person name="Tritt A."/>
            <person name="Yoshinaga Y."/>
            <person name="Zwiers L.-H."/>
            <person name="Turgeon B.G."/>
            <person name="Goodwin S.B."/>
            <person name="Spatafora J.W."/>
            <person name="Crous P.W."/>
            <person name="Grigoriev I.V."/>
        </authorList>
    </citation>
    <scope>NUCLEOTIDE SEQUENCE</scope>
    <source>
        <strain evidence="2 4">CBS 781.70</strain>
    </source>
</reference>
<dbReference type="Pfam" id="PF00067">
    <property type="entry name" value="p450"/>
    <property type="match status" value="1"/>
</dbReference>
<keyword evidence="1" id="KW-0812">Transmembrane</keyword>
<dbReference type="GO" id="GO:0016705">
    <property type="term" value="F:oxidoreductase activity, acting on paired donors, with incorporation or reduction of molecular oxygen"/>
    <property type="evidence" value="ECO:0007669"/>
    <property type="project" value="InterPro"/>
</dbReference>
<gene>
    <name evidence="2 4" type="ORF">P152DRAFT_409146</name>
</gene>
<dbReference type="InterPro" id="IPR050121">
    <property type="entry name" value="Cytochrome_P450_monoxygenase"/>
</dbReference>
<proteinExistence type="predicted"/>
<feature type="transmembrane region" description="Helical" evidence="1">
    <location>
        <begin position="12"/>
        <end position="32"/>
    </location>
</feature>
<dbReference type="EMBL" id="ML975150">
    <property type="protein sequence ID" value="KAF1816338.1"/>
    <property type="molecule type" value="Genomic_DNA"/>
</dbReference>
<reference evidence="4" key="3">
    <citation type="submission" date="2025-04" db="UniProtKB">
        <authorList>
            <consortium name="RefSeq"/>
        </authorList>
    </citation>
    <scope>IDENTIFICATION</scope>
    <source>
        <strain evidence="4">CBS 781.70</strain>
    </source>
</reference>
<protein>
    <submittedName>
        <fullName evidence="2 4">Cytochrome P450</fullName>
    </submittedName>
</protein>
<dbReference type="RefSeq" id="XP_033537969.1">
    <property type="nucleotide sequence ID" value="XM_033676937.1"/>
</dbReference>